<name>A0A916K514_9BACL</name>
<evidence type="ECO:0000256" key="1">
    <source>
        <dbReference type="SAM" id="Phobius"/>
    </source>
</evidence>
<keyword evidence="1" id="KW-1133">Transmembrane helix</keyword>
<protein>
    <recommendedName>
        <fullName evidence="4">TIGR04086 family membrane protein</fullName>
    </recommendedName>
</protein>
<dbReference type="EMBL" id="CAJVAS010000013">
    <property type="protein sequence ID" value="CAG7631414.1"/>
    <property type="molecule type" value="Genomic_DNA"/>
</dbReference>
<dbReference type="NCBIfam" id="TIGR04086">
    <property type="entry name" value="TIGR04086_membr"/>
    <property type="match status" value="1"/>
</dbReference>
<dbReference type="Proteomes" id="UP000693672">
    <property type="component" value="Unassembled WGS sequence"/>
</dbReference>
<keyword evidence="3" id="KW-1185">Reference proteome</keyword>
<evidence type="ECO:0000313" key="3">
    <source>
        <dbReference type="Proteomes" id="UP000693672"/>
    </source>
</evidence>
<dbReference type="Pfam" id="PF12670">
    <property type="entry name" value="DUF3792"/>
    <property type="match status" value="1"/>
</dbReference>
<feature type="transmembrane region" description="Helical" evidence="1">
    <location>
        <begin position="96"/>
        <end position="115"/>
    </location>
</feature>
<proteinExistence type="predicted"/>
<dbReference type="AlphaFoldDB" id="A0A916K514"/>
<feature type="transmembrane region" description="Helical" evidence="1">
    <location>
        <begin position="12"/>
        <end position="31"/>
    </location>
</feature>
<keyword evidence="1" id="KW-0472">Membrane</keyword>
<gene>
    <name evidence="2" type="ORF">PAESOLCIP111_03296</name>
</gene>
<comment type="caution">
    <text evidence="2">The sequence shown here is derived from an EMBL/GenBank/DDBJ whole genome shotgun (WGS) entry which is preliminary data.</text>
</comment>
<feature type="transmembrane region" description="Helical" evidence="1">
    <location>
        <begin position="37"/>
        <end position="55"/>
    </location>
</feature>
<evidence type="ECO:0008006" key="4">
    <source>
        <dbReference type="Google" id="ProtNLM"/>
    </source>
</evidence>
<sequence>MKSSPLFSGLMYAGLFMLMGTLLASLIMLGTNVPESSWLGSALFIHGVAMFIGGISSGRRGGSKGWYHGGLLGIIYSVIVWIIGFLAYDAGLTKELMILTGVAFAAGALGGMIGVNMKK</sequence>
<evidence type="ECO:0000313" key="2">
    <source>
        <dbReference type="EMBL" id="CAG7631414.1"/>
    </source>
</evidence>
<organism evidence="2 3">
    <name type="scientific">Paenibacillus solanacearum</name>
    <dbReference type="NCBI Taxonomy" id="2048548"/>
    <lineage>
        <taxon>Bacteria</taxon>
        <taxon>Bacillati</taxon>
        <taxon>Bacillota</taxon>
        <taxon>Bacilli</taxon>
        <taxon>Bacillales</taxon>
        <taxon>Paenibacillaceae</taxon>
        <taxon>Paenibacillus</taxon>
    </lineage>
</organism>
<feature type="transmembrane region" description="Helical" evidence="1">
    <location>
        <begin position="67"/>
        <end position="90"/>
    </location>
</feature>
<dbReference type="InterPro" id="IPR023804">
    <property type="entry name" value="DUF3792_TM"/>
</dbReference>
<accession>A0A916K514</accession>
<dbReference type="RefSeq" id="WP_218093048.1">
    <property type="nucleotide sequence ID" value="NZ_CAJVAS010000013.1"/>
</dbReference>
<reference evidence="2" key="1">
    <citation type="submission" date="2021-06" db="EMBL/GenBank/DDBJ databases">
        <authorList>
            <person name="Criscuolo A."/>
        </authorList>
    </citation>
    <scope>NUCLEOTIDE SEQUENCE</scope>
    <source>
        <strain evidence="2">CIP111600</strain>
    </source>
</reference>
<keyword evidence="1" id="KW-0812">Transmembrane</keyword>